<dbReference type="RefSeq" id="XP_005095249.1">
    <property type="nucleotide sequence ID" value="XM_005095192.1"/>
</dbReference>
<dbReference type="InterPro" id="IPR048366">
    <property type="entry name" value="TNP-like_GBD"/>
</dbReference>
<sequence length="291" mass="32718">MVRTYKKRKEGSRKSYASSQAMILAHNAVMGKTMSAYQASKHFGVDKKNPPHLIKNLRNNFMMKNISFSLDSERMTAKWSHLKELFSLETSGRSIRTASKLTKNINVILACQIFSHSVPAALKFYVSKSLMSKDTLRTACFVETVNSMWDFVDSHSLSAPVGKKSVARNDLEGDQARFSSFFNYVESWFYTNPINSKPATNIPSHQGWLLELSPKKGLSQQLIMEEEVLTHLCLRKCNQDHVENLHSQKRGYNGFNNHPTIPGYVNALHCQSSSSATSELLDKTISAGANC</sequence>
<name>A0ABM0JJP5_APLCA</name>
<proteinExistence type="predicted"/>
<dbReference type="Pfam" id="PF21788">
    <property type="entry name" value="TNP-like_GBD"/>
    <property type="match status" value="1"/>
</dbReference>
<accession>A0ABM0JJP5</accession>
<reference evidence="3" key="1">
    <citation type="submission" date="2025-08" db="UniProtKB">
        <authorList>
            <consortium name="RefSeq"/>
        </authorList>
    </citation>
    <scope>IDENTIFICATION</scope>
</reference>
<protein>
    <submittedName>
        <fullName evidence="3">Uncharacterized protein LOC101858172</fullName>
    </submittedName>
</protein>
<dbReference type="GeneID" id="101858172"/>
<organism evidence="2 3">
    <name type="scientific">Aplysia californica</name>
    <name type="common">California sea hare</name>
    <dbReference type="NCBI Taxonomy" id="6500"/>
    <lineage>
        <taxon>Eukaryota</taxon>
        <taxon>Metazoa</taxon>
        <taxon>Spiralia</taxon>
        <taxon>Lophotrochozoa</taxon>
        <taxon>Mollusca</taxon>
        <taxon>Gastropoda</taxon>
        <taxon>Heterobranchia</taxon>
        <taxon>Euthyneura</taxon>
        <taxon>Tectipleura</taxon>
        <taxon>Aplysiida</taxon>
        <taxon>Aplysioidea</taxon>
        <taxon>Aplysiidae</taxon>
        <taxon>Aplysia</taxon>
    </lineage>
</organism>
<evidence type="ECO:0000259" key="1">
    <source>
        <dbReference type="Pfam" id="PF21788"/>
    </source>
</evidence>
<gene>
    <name evidence="3" type="primary">LOC101858172</name>
</gene>
<feature type="domain" description="Transposable element P transposase-like GTP-binding insertion" evidence="1">
    <location>
        <begin position="52"/>
        <end position="158"/>
    </location>
</feature>
<keyword evidence="2" id="KW-1185">Reference proteome</keyword>
<evidence type="ECO:0000313" key="2">
    <source>
        <dbReference type="Proteomes" id="UP000694888"/>
    </source>
</evidence>
<dbReference type="Proteomes" id="UP000694888">
    <property type="component" value="Unplaced"/>
</dbReference>
<evidence type="ECO:0000313" key="3">
    <source>
        <dbReference type="RefSeq" id="XP_005095249.1"/>
    </source>
</evidence>